<name>A0A0C9SMV9_PAXIN</name>
<organism evidence="1 2">
    <name type="scientific">Paxillus involutus ATCC 200175</name>
    <dbReference type="NCBI Taxonomy" id="664439"/>
    <lineage>
        <taxon>Eukaryota</taxon>
        <taxon>Fungi</taxon>
        <taxon>Dikarya</taxon>
        <taxon>Basidiomycota</taxon>
        <taxon>Agaricomycotina</taxon>
        <taxon>Agaricomycetes</taxon>
        <taxon>Agaricomycetidae</taxon>
        <taxon>Boletales</taxon>
        <taxon>Paxilineae</taxon>
        <taxon>Paxillaceae</taxon>
        <taxon>Paxillus</taxon>
    </lineage>
</organism>
<dbReference type="HOGENOM" id="CLU_202229_0_0_1"/>
<feature type="non-terminal residue" evidence="1">
    <location>
        <position position="79"/>
    </location>
</feature>
<protein>
    <submittedName>
        <fullName evidence="1">Uncharacterized protein</fullName>
    </submittedName>
</protein>
<dbReference type="Proteomes" id="UP000053647">
    <property type="component" value="Unassembled WGS sequence"/>
</dbReference>
<feature type="non-terminal residue" evidence="1">
    <location>
        <position position="1"/>
    </location>
</feature>
<evidence type="ECO:0000313" key="2">
    <source>
        <dbReference type="Proteomes" id="UP000053647"/>
    </source>
</evidence>
<proteinExistence type="predicted"/>
<evidence type="ECO:0000313" key="1">
    <source>
        <dbReference type="EMBL" id="KIJ06854.1"/>
    </source>
</evidence>
<reference evidence="2" key="2">
    <citation type="submission" date="2015-01" db="EMBL/GenBank/DDBJ databases">
        <title>Evolutionary Origins and Diversification of the Mycorrhizal Mutualists.</title>
        <authorList>
            <consortium name="DOE Joint Genome Institute"/>
            <consortium name="Mycorrhizal Genomics Consortium"/>
            <person name="Kohler A."/>
            <person name="Kuo A."/>
            <person name="Nagy L.G."/>
            <person name="Floudas D."/>
            <person name="Copeland A."/>
            <person name="Barry K.W."/>
            <person name="Cichocki N."/>
            <person name="Veneault-Fourrey C."/>
            <person name="LaButti K."/>
            <person name="Lindquist E.A."/>
            <person name="Lipzen A."/>
            <person name="Lundell T."/>
            <person name="Morin E."/>
            <person name="Murat C."/>
            <person name="Riley R."/>
            <person name="Ohm R."/>
            <person name="Sun H."/>
            <person name="Tunlid A."/>
            <person name="Henrissat B."/>
            <person name="Grigoriev I.V."/>
            <person name="Hibbett D.S."/>
            <person name="Martin F."/>
        </authorList>
    </citation>
    <scope>NUCLEOTIDE SEQUENCE [LARGE SCALE GENOMIC DNA]</scope>
    <source>
        <strain evidence="2">ATCC 200175</strain>
    </source>
</reference>
<dbReference type="AlphaFoldDB" id="A0A0C9SMV9"/>
<reference evidence="1 2" key="1">
    <citation type="submission" date="2014-06" db="EMBL/GenBank/DDBJ databases">
        <authorList>
            <consortium name="DOE Joint Genome Institute"/>
            <person name="Kuo A."/>
            <person name="Kohler A."/>
            <person name="Nagy L.G."/>
            <person name="Floudas D."/>
            <person name="Copeland A."/>
            <person name="Barry K.W."/>
            <person name="Cichocki N."/>
            <person name="Veneault-Fourrey C."/>
            <person name="LaButti K."/>
            <person name="Lindquist E.A."/>
            <person name="Lipzen A."/>
            <person name="Lundell T."/>
            <person name="Morin E."/>
            <person name="Murat C."/>
            <person name="Sun H."/>
            <person name="Tunlid A."/>
            <person name="Henrissat B."/>
            <person name="Grigoriev I.V."/>
            <person name="Hibbett D.S."/>
            <person name="Martin F."/>
            <person name="Nordberg H.P."/>
            <person name="Cantor M.N."/>
            <person name="Hua S.X."/>
        </authorList>
    </citation>
    <scope>NUCLEOTIDE SEQUENCE [LARGE SCALE GENOMIC DNA]</scope>
    <source>
        <strain evidence="1 2">ATCC 200175</strain>
    </source>
</reference>
<accession>A0A0C9SMV9</accession>
<keyword evidence="2" id="KW-1185">Reference proteome</keyword>
<dbReference type="OrthoDB" id="4230923at2759"/>
<dbReference type="EMBL" id="KN820127">
    <property type="protein sequence ID" value="KIJ06854.1"/>
    <property type="molecule type" value="Genomic_DNA"/>
</dbReference>
<sequence>WRHIAANCHAEQDMCATCGGEHRSNLCTSHNTRYCVNCKDNSHSSNNCHCPAYVQECAALDARHPENSMPYFPTNESWT</sequence>
<gene>
    <name evidence="1" type="ORF">PAXINDRAFT_45294</name>
</gene>